<feature type="active site" evidence="6">
    <location>
        <position position="132"/>
    </location>
</feature>
<keyword evidence="4 6" id="KW-0648">Protein biosynthesis</keyword>
<dbReference type="GO" id="GO:0046872">
    <property type="term" value="F:metal ion binding"/>
    <property type="evidence" value="ECO:0007669"/>
    <property type="project" value="UniProtKB-KW"/>
</dbReference>
<evidence type="ECO:0000256" key="1">
    <source>
        <dbReference type="ARBA" id="ARBA00010759"/>
    </source>
</evidence>
<dbReference type="InterPro" id="IPR036821">
    <property type="entry name" value="Peptide_deformylase_sf"/>
</dbReference>
<keyword evidence="2 6" id="KW-0479">Metal-binding</keyword>
<feature type="binding site" evidence="6">
    <location>
        <position position="89"/>
    </location>
    <ligand>
        <name>Fe cation</name>
        <dbReference type="ChEBI" id="CHEBI:24875"/>
    </ligand>
</feature>
<proteinExistence type="inferred from homology"/>
<dbReference type="Gene3D" id="3.90.45.10">
    <property type="entry name" value="Peptide deformylase"/>
    <property type="match status" value="1"/>
</dbReference>
<keyword evidence="3 6" id="KW-0378">Hydrolase</keyword>
<evidence type="ECO:0000313" key="7">
    <source>
        <dbReference type="EMBL" id="MBB2956383.1"/>
    </source>
</evidence>
<dbReference type="HAMAP" id="MF_00163">
    <property type="entry name" value="Pep_deformylase"/>
    <property type="match status" value="1"/>
</dbReference>
<comment type="catalytic activity">
    <reaction evidence="6">
        <text>N-terminal N-formyl-L-methionyl-[peptide] + H2O = N-terminal L-methionyl-[peptide] + formate</text>
        <dbReference type="Rhea" id="RHEA:24420"/>
        <dbReference type="Rhea" id="RHEA-COMP:10639"/>
        <dbReference type="Rhea" id="RHEA-COMP:10640"/>
        <dbReference type="ChEBI" id="CHEBI:15377"/>
        <dbReference type="ChEBI" id="CHEBI:15740"/>
        <dbReference type="ChEBI" id="CHEBI:49298"/>
        <dbReference type="ChEBI" id="CHEBI:64731"/>
        <dbReference type="EC" id="3.5.1.88"/>
    </reaction>
</comment>
<dbReference type="PRINTS" id="PR01576">
    <property type="entry name" value="PDEFORMYLASE"/>
</dbReference>
<dbReference type="OrthoDB" id="9804313at2"/>
<dbReference type="PIRSF" id="PIRSF004749">
    <property type="entry name" value="Pep_def"/>
    <property type="match status" value="1"/>
</dbReference>
<dbReference type="InterPro" id="IPR023635">
    <property type="entry name" value="Peptide_deformylase"/>
</dbReference>
<comment type="function">
    <text evidence="6">Removes the formyl group from the N-terminal Met of newly synthesized proteins. Requires at least a dipeptide for an efficient rate of reaction. N-terminal L-methionine is a prerequisite for activity but the enzyme has broad specificity at other positions.</text>
</comment>
<keyword evidence="5 6" id="KW-0408">Iron</keyword>
<evidence type="ECO:0000256" key="5">
    <source>
        <dbReference type="ARBA" id="ARBA00023004"/>
    </source>
</evidence>
<gene>
    <name evidence="6" type="primary">def</name>
    <name evidence="7" type="ORF">FHX72_000495</name>
</gene>
<sequence>MTVRPIRYYGDPVLRTPVEQITVVDDRIRSLVTDLLDTTAIEGRAGVAAPQIGVGLAAFSYNIDGETGYVLNPVLESTWGELEEIDEGCLSVPGLWNQTPRYEHARVTGIDLDGEPVVLEGSGLMAQMLQHETDHLRGVVYIDTLAPEHRKAAMREIRSSEWFAPATAASSAGAARAAKASAFGRSSR</sequence>
<comment type="similarity">
    <text evidence="1 6">Belongs to the polypeptide deformylase family.</text>
</comment>
<reference evidence="7 8" key="1">
    <citation type="submission" date="2020-08" db="EMBL/GenBank/DDBJ databases">
        <title>Sequencing the genomes of 1000 actinobacteria strains.</title>
        <authorList>
            <person name="Klenk H.-P."/>
        </authorList>
    </citation>
    <scope>NUCLEOTIDE SEQUENCE [LARGE SCALE GENOMIC DNA]</scope>
    <source>
        <strain evidence="7 8">DSM 20419</strain>
    </source>
</reference>
<protein>
    <recommendedName>
        <fullName evidence="6">Peptide deformylase</fullName>
        <shortName evidence="6">PDF</shortName>
        <ecNumber evidence="6">3.5.1.88</ecNumber>
    </recommendedName>
    <alternativeName>
        <fullName evidence="6">Polypeptide deformylase</fullName>
    </alternativeName>
</protein>
<evidence type="ECO:0000256" key="6">
    <source>
        <dbReference type="HAMAP-Rule" id="MF_00163"/>
    </source>
</evidence>
<dbReference type="EC" id="3.5.1.88" evidence="6"/>
<feature type="binding site" evidence="6">
    <location>
        <position position="131"/>
    </location>
    <ligand>
        <name>Fe cation</name>
        <dbReference type="ChEBI" id="CHEBI:24875"/>
    </ligand>
</feature>
<dbReference type="GO" id="GO:0006412">
    <property type="term" value="P:translation"/>
    <property type="evidence" value="ECO:0007669"/>
    <property type="project" value="UniProtKB-UniRule"/>
</dbReference>
<dbReference type="AlphaFoldDB" id="A0A7W4ULH1"/>
<evidence type="ECO:0000256" key="3">
    <source>
        <dbReference type="ARBA" id="ARBA00022801"/>
    </source>
</evidence>
<comment type="cofactor">
    <cofactor evidence="6">
        <name>Fe(2+)</name>
        <dbReference type="ChEBI" id="CHEBI:29033"/>
    </cofactor>
    <text evidence="6">Binds 1 Fe(2+) ion.</text>
</comment>
<evidence type="ECO:0000256" key="2">
    <source>
        <dbReference type="ARBA" id="ARBA00022723"/>
    </source>
</evidence>
<dbReference type="PANTHER" id="PTHR10458">
    <property type="entry name" value="PEPTIDE DEFORMYLASE"/>
    <property type="match status" value="1"/>
</dbReference>
<keyword evidence="8" id="KW-1185">Reference proteome</keyword>
<evidence type="ECO:0000313" key="8">
    <source>
        <dbReference type="Proteomes" id="UP000545286"/>
    </source>
</evidence>
<name>A0A7W4ULH1_9MICO</name>
<dbReference type="NCBIfam" id="TIGR00079">
    <property type="entry name" value="pept_deformyl"/>
    <property type="match status" value="1"/>
</dbReference>
<evidence type="ECO:0000256" key="4">
    <source>
        <dbReference type="ARBA" id="ARBA00022917"/>
    </source>
</evidence>
<accession>A0A7W4ULH1</accession>
<comment type="caution">
    <text evidence="7">The sequence shown here is derived from an EMBL/GenBank/DDBJ whole genome shotgun (WGS) entry which is preliminary data.</text>
</comment>
<dbReference type="EMBL" id="JACHWJ010000001">
    <property type="protein sequence ID" value="MBB2956383.1"/>
    <property type="molecule type" value="Genomic_DNA"/>
</dbReference>
<dbReference type="NCBIfam" id="NF001159">
    <property type="entry name" value="PRK00150.1-3"/>
    <property type="match status" value="1"/>
</dbReference>
<organism evidence="7 8">
    <name type="scientific">Pseudoclavibacter helvolus</name>
    <dbReference type="NCBI Taxonomy" id="255205"/>
    <lineage>
        <taxon>Bacteria</taxon>
        <taxon>Bacillati</taxon>
        <taxon>Actinomycetota</taxon>
        <taxon>Actinomycetes</taxon>
        <taxon>Micrococcales</taxon>
        <taxon>Microbacteriaceae</taxon>
        <taxon>Pseudoclavibacter</taxon>
    </lineage>
</organism>
<dbReference type="PANTHER" id="PTHR10458:SF2">
    <property type="entry name" value="PEPTIDE DEFORMYLASE, MITOCHONDRIAL"/>
    <property type="match status" value="1"/>
</dbReference>
<dbReference type="SUPFAM" id="SSF56420">
    <property type="entry name" value="Peptide deformylase"/>
    <property type="match status" value="1"/>
</dbReference>
<dbReference type="CDD" id="cd00487">
    <property type="entry name" value="Pep_deformylase"/>
    <property type="match status" value="1"/>
</dbReference>
<feature type="binding site" evidence="6">
    <location>
        <position position="135"/>
    </location>
    <ligand>
        <name>Fe cation</name>
        <dbReference type="ChEBI" id="CHEBI:24875"/>
    </ligand>
</feature>
<dbReference type="Pfam" id="PF01327">
    <property type="entry name" value="Pep_deformylase"/>
    <property type="match status" value="1"/>
</dbReference>
<dbReference type="GO" id="GO:0042586">
    <property type="term" value="F:peptide deformylase activity"/>
    <property type="evidence" value="ECO:0007669"/>
    <property type="project" value="UniProtKB-UniRule"/>
</dbReference>
<dbReference type="Proteomes" id="UP000545286">
    <property type="component" value="Unassembled WGS sequence"/>
</dbReference>